<proteinExistence type="inferred from homology"/>
<evidence type="ECO:0000259" key="11">
    <source>
        <dbReference type="Pfam" id="PF00266"/>
    </source>
</evidence>
<sequence>MTTSDQFKQAAHKLLVIPGPIEISDDVLFANAHPSMSHVSPEFIPVLGDCIRMTRTVVDTAEGQPFLIAGSGTLGWDQVAANLVERGENALVLHTGYFGDSFTECLETYGANVDQIKAEIGATVSQEAIESALKSKKYKVLTFTHVDTSTAVLSNAKAIAETVRRVSPDTLVVLDGVCSVASEEIHMDAWDIDIILTATQKGLGTPPGLSVVVASKRAIEVFNSRKTRVTSYYGSWKKWLPIMKAYESGNAAYFATPPVNLIYAFNASLTKITKSSPSLAQRYELHRTASQRIKTAAKELGLKPVPLEPTSAANGMTALYYPDGLGAGDILPRLVKKGVVVAGGLHANIKDKYFRIGHMGISAVEQSRGDVDTVIVALKETLAEARAAK</sequence>
<dbReference type="EC" id="2.6.1.44" evidence="3"/>
<evidence type="ECO:0000256" key="8">
    <source>
        <dbReference type="PIRSR" id="PIRSR000524-50"/>
    </source>
</evidence>
<dbReference type="FunFam" id="3.40.640.10:FF:000027">
    <property type="entry name" value="Serine--pyruvate aminotransferase, mitochondrial"/>
    <property type="match status" value="1"/>
</dbReference>
<dbReference type="Gene3D" id="3.90.1150.10">
    <property type="entry name" value="Aspartate Aminotransferase, domain 1"/>
    <property type="match status" value="1"/>
</dbReference>
<dbReference type="FunFam" id="3.90.1150.10:FF:000049">
    <property type="entry name" value="Alanine-glyoxylate aminotransferase 1"/>
    <property type="match status" value="1"/>
</dbReference>
<gene>
    <name evidence="12" type="ORF">BDP27DRAFT_1310922</name>
</gene>
<organism evidence="12 13">
    <name type="scientific">Rhodocollybia butyracea</name>
    <dbReference type="NCBI Taxonomy" id="206335"/>
    <lineage>
        <taxon>Eukaryota</taxon>
        <taxon>Fungi</taxon>
        <taxon>Dikarya</taxon>
        <taxon>Basidiomycota</taxon>
        <taxon>Agaricomycotina</taxon>
        <taxon>Agaricomycetes</taxon>
        <taxon>Agaricomycetidae</taxon>
        <taxon>Agaricales</taxon>
        <taxon>Marasmiineae</taxon>
        <taxon>Omphalotaceae</taxon>
        <taxon>Rhodocollybia</taxon>
    </lineage>
</organism>
<keyword evidence="13" id="KW-1185">Reference proteome</keyword>
<comment type="caution">
    <text evidence="12">The sequence shown here is derived from an EMBL/GenBank/DDBJ whole genome shotgun (WGS) entry which is preliminary data.</text>
</comment>
<evidence type="ECO:0000256" key="10">
    <source>
        <dbReference type="RuleBase" id="RU004504"/>
    </source>
</evidence>
<dbReference type="InterPro" id="IPR024169">
    <property type="entry name" value="SP_NH2Trfase/AEP_transaminase"/>
</dbReference>
<dbReference type="PROSITE" id="PS00595">
    <property type="entry name" value="AA_TRANSFER_CLASS_5"/>
    <property type="match status" value="1"/>
</dbReference>
<evidence type="ECO:0000256" key="7">
    <source>
        <dbReference type="PIRSR" id="PIRSR000524-1"/>
    </source>
</evidence>
<dbReference type="EMBL" id="JADNRY010000002">
    <property type="protein sequence ID" value="KAF9078171.1"/>
    <property type="molecule type" value="Genomic_DNA"/>
</dbReference>
<evidence type="ECO:0000256" key="5">
    <source>
        <dbReference type="ARBA" id="ARBA00022679"/>
    </source>
</evidence>
<dbReference type="InterPro" id="IPR015421">
    <property type="entry name" value="PyrdxlP-dep_Trfase_major"/>
</dbReference>
<comment type="cofactor">
    <cofactor evidence="1 8 10">
        <name>pyridoxal 5'-phosphate</name>
        <dbReference type="ChEBI" id="CHEBI:597326"/>
    </cofactor>
</comment>
<dbReference type="SUPFAM" id="SSF53383">
    <property type="entry name" value="PLP-dependent transferases"/>
    <property type="match status" value="1"/>
</dbReference>
<evidence type="ECO:0000313" key="12">
    <source>
        <dbReference type="EMBL" id="KAF9078171.1"/>
    </source>
</evidence>
<feature type="modified residue" description="N6-(pyridoxal phosphate)lysine" evidence="8">
    <location>
        <position position="201"/>
    </location>
</feature>
<evidence type="ECO:0000256" key="6">
    <source>
        <dbReference type="ARBA" id="ARBA00022898"/>
    </source>
</evidence>
<dbReference type="InterPro" id="IPR015424">
    <property type="entry name" value="PyrdxlP-dep_Trfase"/>
</dbReference>
<keyword evidence="5 12" id="KW-0808">Transferase</keyword>
<keyword evidence="4" id="KW-0032">Aminotransferase</keyword>
<dbReference type="InterPro" id="IPR000192">
    <property type="entry name" value="Aminotrans_V_dom"/>
</dbReference>
<dbReference type="GO" id="GO:0005777">
    <property type="term" value="C:peroxisome"/>
    <property type="evidence" value="ECO:0007669"/>
    <property type="project" value="TreeGrafter"/>
</dbReference>
<protein>
    <recommendedName>
        <fullName evidence="3">alanine--glyoxylate transaminase</fullName>
        <ecNumber evidence="3">2.6.1.44</ecNumber>
    </recommendedName>
</protein>
<dbReference type="InterPro" id="IPR015422">
    <property type="entry name" value="PyrdxlP-dep_Trfase_small"/>
</dbReference>
<dbReference type="PANTHER" id="PTHR21152">
    <property type="entry name" value="AMINOTRANSFERASE CLASS V"/>
    <property type="match status" value="1"/>
</dbReference>
<accession>A0A9P5Q4Y6</accession>
<dbReference type="Gene3D" id="3.40.640.10">
    <property type="entry name" value="Type I PLP-dependent aspartate aminotransferase-like (Major domain)"/>
    <property type="match status" value="1"/>
</dbReference>
<evidence type="ECO:0000256" key="3">
    <source>
        <dbReference type="ARBA" id="ARBA00013049"/>
    </source>
</evidence>
<evidence type="ECO:0000256" key="9">
    <source>
        <dbReference type="RuleBase" id="RU004075"/>
    </source>
</evidence>
<dbReference type="AlphaFoldDB" id="A0A9P5Q4Y6"/>
<comment type="similarity">
    <text evidence="2 9">Belongs to the class-V pyridoxal-phosphate-dependent aminotransferase family.</text>
</comment>
<reference evidence="12" key="1">
    <citation type="submission" date="2020-11" db="EMBL/GenBank/DDBJ databases">
        <authorList>
            <consortium name="DOE Joint Genome Institute"/>
            <person name="Ahrendt S."/>
            <person name="Riley R."/>
            <person name="Andreopoulos W."/>
            <person name="Labutti K."/>
            <person name="Pangilinan J."/>
            <person name="Ruiz-Duenas F.J."/>
            <person name="Barrasa J.M."/>
            <person name="Sanchez-Garcia M."/>
            <person name="Camarero S."/>
            <person name="Miyauchi S."/>
            <person name="Serrano A."/>
            <person name="Linde D."/>
            <person name="Babiker R."/>
            <person name="Drula E."/>
            <person name="Ayuso-Fernandez I."/>
            <person name="Pacheco R."/>
            <person name="Padilla G."/>
            <person name="Ferreira P."/>
            <person name="Barriuso J."/>
            <person name="Kellner H."/>
            <person name="Castanera R."/>
            <person name="Alfaro M."/>
            <person name="Ramirez L."/>
            <person name="Pisabarro A.G."/>
            <person name="Kuo A."/>
            <person name="Tritt A."/>
            <person name="Lipzen A."/>
            <person name="He G."/>
            <person name="Yan M."/>
            <person name="Ng V."/>
            <person name="Cullen D."/>
            <person name="Martin F."/>
            <person name="Rosso M.-N."/>
            <person name="Henrissat B."/>
            <person name="Hibbett D."/>
            <person name="Martinez A.T."/>
            <person name="Grigoriev I.V."/>
        </authorList>
    </citation>
    <scope>NUCLEOTIDE SEQUENCE</scope>
    <source>
        <strain evidence="12">AH 40177</strain>
    </source>
</reference>
<evidence type="ECO:0000256" key="4">
    <source>
        <dbReference type="ARBA" id="ARBA00022576"/>
    </source>
</evidence>
<evidence type="ECO:0000313" key="13">
    <source>
        <dbReference type="Proteomes" id="UP000772434"/>
    </source>
</evidence>
<name>A0A9P5Q4Y6_9AGAR</name>
<keyword evidence="6 8" id="KW-0663">Pyridoxal phosphate</keyword>
<dbReference type="GO" id="GO:0004760">
    <property type="term" value="F:L-serine-pyruvate transaminase activity"/>
    <property type="evidence" value="ECO:0007669"/>
    <property type="project" value="TreeGrafter"/>
</dbReference>
<dbReference type="OrthoDB" id="7403325at2759"/>
<dbReference type="InterPro" id="IPR020578">
    <property type="entry name" value="Aminotrans_V_PyrdxlP_BS"/>
</dbReference>
<feature type="domain" description="Aminotransferase class V" evidence="11">
    <location>
        <begin position="30"/>
        <end position="347"/>
    </location>
</feature>
<feature type="binding site" evidence="7">
    <location>
        <position position="355"/>
    </location>
    <ligand>
        <name>substrate</name>
    </ligand>
</feature>
<evidence type="ECO:0000256" key="1">
    <source>
        <dbReference type="ARBA" id="ARBA00001933"/>
    </source>
</evidence>
<dbReference type="Proteomes" id="UP000772434">
    <property type="component" value="Unassembled WGS sequence"/>
</dbReference>
<dbReference type="GO" id="GO:0008453">
    <property type="term" value="F:alanine-glyoxylate transaminase activity"/>
    <property type="evidence" value="ECO:0007669"/>
    <property type="project" value="UniProtKB-EC"/>
</dbReference>
<evidence type="ECO:0000256" key="2">
    <source>
        <dbReference type="ARBA" id="ARBA00009236"/>
    </source>
</evidence>
<dbReference type="Pfam" id="PF00266">
    <property type="entry name" value="Aminotran_5"/>
    <property type="match status" value="1"/>
</dbReference>
<dbReference type="PIRSF" id="PIRSF000524">
    <property type="entry name" value="SPT"/>
    <property type="match status" value="1"/>
</dbReference>
<dbReference type="PANTHER" id="PTHR21152:SF24">
    <property type="entry name" value="ALANINE--GLYOXYLATE AMINOTRANSFERASE 1"/>
    <property type="match status" value="1"/>
</dbReference>
<dbReference type="GO" id="GO:0019265">
    <property type="term" value="P:glycine biosynthetic process, by transamination of glyoxylate"/>
    <property type="evidence" value="ECO:0007669"/>
    <property type="project" value="TreeGrafter"/>
</dbReference>